<sequence>MQIKSSTGFALLATVALSAAASIPVPSEAGREKRSDPVEPGWMESPGWRYGGTAKDEEFAWAKCSAIDWPYGIGFANGKMVSGNLHPVSDDEDEENNRWCWLTLDGDHRVLRAPDSGDKPDLGPETDDAYPDSKYSCLTYYPYPAKSDRYYHGGCFTVRPLRKPVLQALVLGGYGGIGQDFGSISCRTILHYFIGGNKREERCD</sequence>
<reference evidence="3" key="1">
    <citation type="submission" date="2022-11" db="EMBL/GenBank/DDBJ databases">
        <authorList>
            <person name="Petersen C."/>
        </authorList>
    </citation>
    <scope>NUCLEOTIDE SEQUENCE</scope>
    <source>
        <strain evidence="3">IBT 21917</strain>
    </source>
</reference>
<proteinExistence type="predicted"/>
<reference evidence="3" key="2">
    <citation type="journal article" date="2023" name="IMA Fungus">
        <title>Comparative genomic study of the Penicillium genus elucidates a diverse pangenome and 15 lateral gene transfer events.</title>
        <authorList>
            <person name="Petersen C."/>
            <person name="Sorensen T."/>
            <person name="Nielsen M.R."/>
            <person name="Sondergaard T.E."/>
            <person name="Sorensen J.L."/>
            <person name="Fitzpatrick D.A."/>
            <person name="Frisvad J.C."/>
            <person name="Nielsen K.L."/>
        </authorList>
    </citation>
    <scope>NUCLEOTIDE SEQUENCE</scope>
    <source>
        <strain evidence="3">IBT 21917</strain>
    </source>
</reference>
<comment type="caution">
    <text evidence="3">The sequence shown here is derived from an EMBL/GenBank/DDBJ whole genome shotgun (WGS) entry which is preliminary data.</text>
</comment>
<feature type="region of interest" description="Disordered" evidence="1">
    <location>
        <begin position="25"/>
        <end position="46"/>
    </location>
</feature>
<keyword evidence="2" id="KW-0732">Signal</keyword>
<accession>A0A9W9IAR3</accession>
<dbReference type="EMBL" id="JAPQKO010000003">
    <property type="protein sequence ID" value="KAJ5171995.1"/>
    <property type="molecule type" value="Genomic_DNA"/>
</dbReference>
<evidence type="ECO:0000256" key="2">
    <source>
        <dbReference type="SAM" id="SignalP"/>
    </source>
</evidence>
<keyword evidence="4" id="KW-1185">Reference proteome</keyword>
<name>A0A9W9IAR3_9EURO</name>
<feature type="chain" id="PRO_5040969787" evidence="2">
    <location>
        <begin position="21"/>
        <end position="204"/>
    </location>
</feature>
<dbReference type="AlphaFoldDB" id="A0A9W9IAR3"/>
<evidence type="ECO:0000256" key="1">
    <source>
        <dbReference type="SAM" id="MobiDB-lite"/>
    </source>
</evidence>
<evidence type="ECO:0000313" key="3">
    <source>
        <dbReference type="EMBL" id="KAJ5171995.1"/>
    </source>
</evidence>
<gene>
    <name evidence="3" type="ORF">N7492_004588</name>
</gene>
<evidence type="ECO:0000313" key="4">
    <source>
        <dbReference type="Proteomes" id="UP001146351"/>
    </source>
</evidence>
<feature type="signal peptide" evidence="2">
    <location>
        <begin position="1"/>
        <end position="20"/>
    </location>
</feature>
<dbReference type="Proteomes" id="UP001146351">
    <property type="component" value="Unassembled WGS sequence"/>
</dbReference>
<protein>
    <submittedName>
        <fullName evidence="3">Uncharacterized protein</fullName>
    </submittedName>
</protein>
<organism evidence="3 4">
    <name type="scientific">Penicillium capsulatum</name>
    <dbReference type="NCBI Taxonomy" id="69766"/>
    <lineage>
        <taxon>Eukaryota</taxon>
        <taxon>Fungi</taxon>
        <taxon>Dikarya</taxon>
        <taxon>Ascomycota</taxon>
        <taxon>Pezizomycotina</taxon>
        <taxon>Eurotiomycetes</taxon>
        <taxon>Eurotiomycetidae</taxon>
        <taxon>Eurotiales</taxon>
        <taxon>Aspergillaceae</taxon>
        <taxon>Penicillium</taxon>
    </lineage>
</organism>